<organism evidence="3 5">
    <name type="scientific">Paraburkholderia madseniana</name>
    <dbReference type="NCBI Taxonomy" id="2599607"/>
    <lineage>
        <taxon>Bacteria</taxon>
        <taxon>Pseudomonadati</taxon>
        <taxon>Pseudomonadota</taxon>
        <taxon>Betaproteobacteria</taxon>
        <taxon>Burkholderiales</taxon>
        <taxon>Burkholderiaceae</taxon>
        <taxon>Paraburkholderia</taxon>
    </lineage>
</organism>
<dbReference type="Proteomes" id="UP001242288">
    <property type="component" value="Unassembled WGS sequence"/>
</dbReference>
<gene>
    <name evidence="3" type="ORF">NIE36_21255</name>
    <name evidence="2" type="ORF">OSB80_21320</name>
</gene>
<dbReference type="Proteomes" id="UP001209412">
    <property type="component" value="Unassembled WGS sequence"/>
</dbReference>
<protein>
    <submittedName>
        <fullName evidence="3">Uncharacterized protein</fullName>
    </submittedName>
</protein>
<dbReference type="EMBL" id="JAPKHW010000017">
    <property type="protein sequence ID" value="MCX4147904.1"/>
    <property type="molecule type" value="Genomic_DNA"/>
</dbReference>
<proteinExistence type="predicted"/>
<evidence type="ECO:0000256" key="1">
    <source>
        <dbReference type="SAM" id="MobiDB-lite"/>
    </source>
</evidence>
<dbReference type="RefSeq" id="WP_266259108.1">
    <property type="nucleotide sequence ID" value="NZ_JAMXWF010000017.1"/>
</dbReference>
<evidence type="ECO:0000313" key="4">
    <source>
        <dbReference type="Proteomes" id="UP001209412"/>
    </source>
</evidence>
<sequence length="47" mass="4900">MLAKSTMRGNREAKKPKQPKKVISPVAAVSSAIAPKTAAVNAPAKKK</sequence>
<evidence type="ECO:0000313" key="5">
    <source>
        <dbReference type="Proteomes" id="UP001242288"/>
    </source>
</evidence>
<feature type="region of interest" description="Disordered" evidence="1">
    <location>
        <begin position="1"/>
        <end position="24"/>
    </location>
</feature>
<reference evidence="3" key="1">
    <citation type="submission" date="2022-06" db="EMBL/GenBank/DDBJ databases">
        <title>PHB producers.</title>
        <authorList>
            <person name="Besaury L."/>
        </authorList>
    </citation>
    <scope>NUCLEOTIDE SEQUENCE</scope>
    <source>
        <strain evidence="3 4">SEWS6</strain>
    </source>
</reference>
<evidence type="ECO:0000313" key="2">
    <source>
        <dbReference type="EMBL" id="MCX4147904.1"/>
    </source>
</evidence>
<name>A0AAP5BG03_9BURK</name>
<keyword evidence="4" id="KW-1185">Reference proteome</keyword>
<dbReference type="AlphaFoldDB" id="A0AAP5BG03"/>
<dbReference type="EMBL" id="JAMXWF010000017">
    <property type="protein sequence ID" value="MDQ6409725.1"/>
    <property type="molecule type" value="Genomic_DNA"/>
</dbReference>
<comment type="caution">
    <text evidence="3">The sequence shown here is derived from an EMBL/GenBank/DDBJ whole genome shotgun (WGS) entry which is preliminary data.</text>
</comment>
<accession>A0AAP5BG03</accession>
<evidence type="ECO:0000313" key="3">
    <source>
        <dbReference type="EMBL" id="MDQ6409725.1"/>
    </source>
</evidence>